<gene>
    <name evidence="2" type="primary">P0444A09.22</name>
</gene>
<organism evidence="2 3">
    <name type="scientific">Oryza sativa subsp. japonica</name>
    <name type="common">Rice</name>
    <dbReference type="NCBI Taxonomy" id="39947"/>
    <lineage>
        <taxon>Eukaryota</taxon>
        <taxon>Viridiplantae</taxon>
        <taxon>Streptophyta</taxon>
        <taxon>Embryophyta</taxon>
        <taxon>Tracheophyta</taxon>
        <taxon>Spermatophyta</taxon>
        <taxon>Magnoliopsida</taxon>
        <taxon>Liliopsida</taxon>
        <taxon>Poales</taxon>
        <taxon>Poaceae</taxon>
        <taxon>BOP clade</taxon>
        <taxon>Oryzoideae</taxon>
        <taxon>Oryzeae</taxon>
        <taxon>Oryzinae</taxon>
        <taxon>Oryza</taxon>
        <taxon>Oryza sativa</taxon>
    </lineage>
</organism>
<evidence type="ECO:0000313" key="2">
    <source>
        <dbReference type="EMBL" id="BAD28188.1"/>
    </source>
</evidence>
<evidence type="ECO:0000313" key="3">
    <source>
        <dbReference type="Proteomes" id="UP000000763"/>
    </source>
</evidence>
<evidence type="ECO:0000256" key="1">
    <source>
        <dbReference type="SAM" id="MobiDB-lite"/>
    </source>
</evidence>
<sequence length="67" mass="7079">MASPSSSSFLFLPYPLLHRTLSPPPSGGGGLPSARSSGRVGDNSGVRWQEGSSGGCPPIRQIRREER</sequence>
<dbReference type="EMBL" id="AP004872">
    <property type="protein sequence ID" value="BAD28188.1"/>
    <property type="molecule type" value="Genomic_DNA"/>
</dbReference>
<dbReference type="Proteomes" id="UP000000763">
    <property type="component" value="Chromosome 2"/>
</dbReference>
<proteinExistence type="predicted"/>
<protein>
    <submittedName>
        <fullName evidence="2">Uncharacterized protein</fullName>
    </submittedName>
</protein>
<reference evidence="3" key="2">
    <citation type="journal article" date="2008" name="Nucleic Acids Res.">
        <title>The rice annotation project database (RAP-DB): 2008 update.</title>
        <authorList>
            <consortium name="The rice annotation project (RAP)"/>
        </authorList>
    </citation>
    <scope>GENOME REANNOTATION</scope>
    <source>
        <strain evidence="3">cv. Nipponbare</strain>
    </source>
</reference>
<dbReference type="AlphaFoldDB" id="Q6ET32"/>
<accession>Q6ET32</accession>
<reference evidence="3" key="1">
    <citation type="journal article" date="2005" name="Nature">
        <title>The map-based sequence of the rice genome.</title>
        <authorList>
            <consortium name="International rice genome sequencing project (IRGSP)"/>
            <person name="Matsumoto T."/>
            <person name="Wu J."/>
            <person name="Kanamori H."/>
            <person name="Katayose Y."/>
            <person name="Fujisawa M."/>
            <person name="Namiki N."/>
            <person name="Mizuno H."/>
            <person name="Yamamoto K."/>
            <person name="Antonio B.A."/>
            <person name="Baba T."/>
            <person name="Sakata K."/>
            <person name="Nagamura Y."/>
            <person name="Aoki H."/>
            <person name="Arikawa K."/>
            <person name="Arita K."/>
            <person name="Bito T."/>
            <person name="Chiden Y."/>
            <person name="Fujitsuka N."/>
            <person name="Fukunaka R."/>
            <person name="Hamada M."/>
            <person name="Harada C."/>
            <person name="Hayashi A."/>
            <person name="Hijishita S."/>
            <person name="Honda M."/>
            <person name="Hosokawa S."/>
            <person name="Ichikawa Y."/>
            <person name="Idonuma A."/>
            <person name="Iijima M."/>
            <person name="Ikeda M."/>
            <person name="Ikeno M."/>
            <person name="Ito K."/>
            <person name="Ito S."/>
            <person name="Ito T."/>
            <person name="Ito Y."/>
            <person name="Ito Y."/>
            <person name="Iwabuchi A."/>
            <person name="Kamiya K."/>
            <person name="Karasawa W."/>
            <person name="Kurita K."/>
            <person name="Katagiri S."/>
            <person name="Kikuta A."/>
            <person name="Kobayashi H."/>
            <person name="Kobayashi N."/>
            <person name="Machita K."/>
            <person name="Maehara T."/>
            <person name="Masukawa M."/>
            <person name="Mizubayashi T."/>
            <person name="Mukai Y."/>
            <person name="Nagasaki H."/>
            <person name="Nagata Y."/>
            <person name="Naito S."/>
            <person name="Nakashima M."/>
            <person name="Nakama Y."/>
            <person name="Nakamichi Y."/>
            <person name="Nakamura M."/>
            <person name="Meguro A."/>
            <person name="Negishi M."/>
            <person name="Ohta I."/>
            <person name="Ohta T."/>
            <person name="Okamoto M."/>
            <person name="Ono N."/>
            <person name="Saji S."/>
            <person name="Sakaguchi M."/>
            <person name="Sakai K."/>
            <person name="Shibata M."/>
            <person name="Shimokawa T."/>
            <person name="Song J."/>
            <person name="Takazaki Y."/>
            <person name="Terasawa K."/>
            <person name="Tsugane M."/>
            <person name="Tsuji K."/>
            <person name="Ueda S."/>
            <person name="Waki K."/>
            <person name="Yamagata H."/>
            <person name="Yamamoto M."/>
            <person name="Yamamoto S."/>
            <person name="Yamane H."/>
            <person name="Yoshiki S."/>
            <person name="Yoshihara R."/>
            <person name="Yukawa K."/>
            <person name="Zhong H."/>
            <person name="Yano M."/>
            <person name="Yuan Q."/>
            <person name="Ouyang S."/>
            <person name="Liu J."/>
            <person name="Jones K.M."/>
            <person name="Gansberger K."/>
            <person name="Moffat K."/>
            <person name="Hill J."/>
            <person name="Bera J."/>
            <person name="Fadrosh D."/>
            <person name="Jin S."/>
            <person name="Johri S."/>
            <person name="Kim M."/>
            <person name="Overton L."/>
            <person name="Reardon M."/>
            <person name="Tsitrin T."/>
            <person name="Vuong H."/>
            <person name="Weaver B."/>
            <person name="Ciecko A."/>
            <person name="Tallon L."/>
            <person name="Jackson J."/>
            <person name="Pai G."/>
            <person name="Aken S.V."/>
            <person name="Utterback T."/>
            <person name="Reidmuller S."/>
            <person name="Feldblyum T."/>
            <person name="Hsiao J."/>
            <person name="Zismann V."/>
            <person name="Iobst S."/>
            <person name="de Vazeille A.R."/>
            <person name="Buell C.R."/>
            <person name="Ying K."/>
            <person name="Li Y."/>
            <person name="Lu T."/>
            <person name="Huang Y."/>
            <person name="Zhao Q."/>
            <person name="Feng Q."/>
            <person name="Zhang L."/>
            <person name="Zhu J."/>
            <person name="Weng Q."/>
            <person name="Mu J."/>
            <person name="Lu Y."/>
            <person name="Fan D."/>
            <person name="Liu Y."/>
            <person name="Guan J."/>
            <person name="Zhang Y."/>
            <person name="Yu S."/>
            <person name="Liu X."/>
            <person name="Zhang Y."/>
            <person name="Hong G."/>
            <person name="Han B."/>
            <person name="Choisne N."/>
            <person name="Demange N."/>
            <person name="Orjeda G."/>
            <person name="Samain S."/>
            <person name="Cattolico L."/>
            <person name="Pelletier E."/>
            <person name="Couloux A."/>
            <person name="Segurens B."/>
            <person name="Wincker P."/>
            <person name="D'Hont A."/>
            <person name="Scarpelli C."/>
            <person name="Weissenbach J."/>
            <person name="Salanoubat M."/>
            <person name="Quetier F."/>
            <person name="Yu Y."/>
            <person name="Kim H.R."/>
            <person name="Rambo T."/>
            <person name="Currie J."/>
            <person name="Collura K."/>
            <person name="Luo M."/>
            <person name="Yang T."/>
            <person name="Ammiraju J.S.S."/>
            <person name="Engler F."/>
            <person name="Soderlund C."/>
            <person name="Wing R.A."/>
            <person name="Palmer L.E."/>
            <person name="de la Bastide M."/>
            <person name="Spiegel L."/>
            <person name="Nascimento L."/>
            <person name="Zutavern T."/>
            <person name="O'Shaughnessy A."/>
            <person name="Dike S."/>
            <person name="Dedhia N."/>
            <person name="Preston R."/>
            <person name="Balija V."/>
            <person name="McCombie W.R."/>
            <person name="Chow T."/>
            <person name="Chen H."/>
            <person name="Chung M."/>
            <person name="Chen C."/>
            <person name="Shaw J."/>
            <person name="Wu H."/>
            <person name="Hsiao K."/>
            <person name="Chao Y."/>
            <person name="Chu M."/>
            <person name="Cheng C."/>
            <person name="Hour A."/>
            <person name="Lee P."/>
            <person name="Lin S."/>
            <person name="Lin Y."/>
            <person name="Liou J."/>
            <person name="Liu S."/>
            <person name="Hsing Y."/>
            <person name="Raghuvanshi S."/>
            <person name="Mohanty A."/>
            <person name="Bharti A.K."/>
            <person name="Gaur A."/>
            <person name="Gupta V."/>
            <person name="Kumar D."/>
            <person name="Ravi V."/>
            <person name="Vij S."/>
            <person name="Kapur A."/>
            <person name="Khurana P."/>
            <person name="Khurana P."/>
            <person name="Khurana J.P."/>
            <person name="Tyagi A.K."/>
            <person name="Gaikwad K."/>
            <person name="Singh A."/>
            <person name="Dalal V."/>
            <person name="Srivastava S."/>
            <person name="Dixit A."/>
            <person name="Pal A.K."/>
            <person name="Ghazi I.A."/>
            <person name="Yadav M."/>
            <person name="Pandit A."/>
            <person name="Bhargava A."/>
            <person name="Sureshbabu K."/>
            <person name="Batra K."/>
            <person name="Sharma T.R."/>
            <person name="Mohapatra T."/>
            <person name="Singh N.K."/>
            <person name="Messing J."/>
            <person name="Nelson A.B."/>
            <person name="Fuks G."/>
            <person name="Kavchok S."/>
            <person name="Keizer G."/>
            <person name="Linton E."/>
            <person name="Llaca V."/>
            <person name="Song R."/>
            <person name="Tanyolac B."/>
            <person name="Young S."/>
            <person name="Ho-Il K."/>
            <person name="Hahn J.H."/>
            <person name="Sangsakoo G."/>
            <person name="Vanavichit A."/>
            <person name="de Mattos Luiz.A.T."/>
            <person name="Zimmer P.D."/>
            <person name="Malone G."/>
            <person name="Dellagostin O."/>
            <person name="de Oliveira A.C."/>
            <person name="Bevan M."/>
            <person name="Bancroft I."/>
            <person name="Minx P."/>
            <person name="Cordum H."/>
            <person name="Wilson R."/>
            <person name="Cheng Z."/>
            <person name="Jin W."/>
            <person name="Jiang J."/>
            <person name="Leong S.A."/>
            <person name="Iwama H."/>
            <person name="Gojobori T."/>
            <person name="Itoh T."/>
            <person name="Niimura Y."/>
            <person name="Fujii Y."/>
            <person name="Habara T."/>
            <person name="Sakai H."/>
            <person name="Sato Y."/>
            <person name="Wilson G."/>
            <person name="Kumar K."/>
            <person name="McCouch S."/>
            <person name="Juretic N."/>
            <person name="Hoen D."/>
            <person name="Wright S."/>
            <person name="Bruskiewich R."/>
            <person name="Bureau T."/>
            <person name="Miyao A."/>
            <person name="Hirochika H."/>
            <person name="Nishikawa T."/>
            <person name="Kadowaki K."/>
            <person name="Sugiura M."/>
            <person name="Burr B."/>
            <person name="Sasaki T."/>
        </authorList>
    </citation>
    <scope>NUCLEOTIDE SEQUENCE [LARGE SCALE GENOMIC DNA]</scope>
    <source>
        <strain evidence="3">cv. Nipponbare</strain>
    </source>
</reference>
<name>Q6ET32_ORYSJ</name>
<feature type="region of interest" description="Disordered" evidence="1">
    <location>
        <begin position="19"/>
        <end position="67"/>
    </location>
</feature>